<proteinExistence type="predicted"/>
<keyword evidence="2" id="KW-1185">Reference proteome</keyword>
<comment type="caution">
    <text evidence="1">The sequence shown here is derived from an EMBL/GenBank/DDBJ whole genome shotgun (WGS) entry which is preliminary data.</text>
</comment>
<organism evidence="1 2">
    <name type="scientific">Hermanssonia centrifuga</name>
    <dbReference type="NCBI Taxonomy" id="98765"/>
    <lineage>
        <taxon>Eukaryota</taxon>
        <taxon>Fungi</taxon>
        <taxon>Dikarya</taxon>
        <taxon>Basidiomycota</taxon>
        <taxon>Agaricomycotina</taxon>
        <taxon>Agaricomycetes</taxon>
        <taxon>Polyporales</taxon>
        <taxon>Meruliaceae</taxon>
        <taxon>Hermanssonia</taxon>
    </lineage>
</organism>
<evidence type="ECO:0000313" key="1">
    <source>
        <dbReference type="EMBL" id="PSR71421.1"/>
    </source>
</evidence>
<evidence type="ECO:0000313" key="2">
    <source>
        <dbReference type="Proteomes" id="UP000186601"/>
    </source>
</evidence>
<reference evidence="1 2" key="1">
    <citation type="submission" date="2018-02" db="EMBL/GenBank/DDBJ databases">
        <title>Genome sequence of the basidiomycete white-rot fungus Phlebia centrifuga.</title>
        <authorList>
            <person name="Granchi Z."/>
            <person name="Peng M."/>
            <person name="de Vries R.P."/>
            <person name="Hilden K."/>
            <person name="Makela M.R."/>
            <person name="Grigoriev I."/>
            <person name="Riley R."/>
        </authorList>
    </citation>
    <scope>NUCLEOTIDE SEQUENCE [LARGE SCALE GENOMIC DNA]</scope>
    <source>
        <strain evidence="1 2">FBCC195</strain>
    </source>
</reference>
<dbReference type="EMBL" id="MLYV02001285">
    <property type="protein sequence ID" value="PSR71421.1"/>
    <property type="molecule type" value="Genomic_DNA"/>
</dbReference>
<sequence>MEHARNRFIVGLQDQKALGGVTLIMTTVIDNSYAYKFLVPLEAQVHIYYRRGMFEGE</sequence>
<gene>
    <name evidence="1" type="ORF">PHLCEN_2v12688</name>
</gene>
<accession>A0A2R6NGF7</accession>
<dbReference type="Proteomes" id="UP000186601">
    <property type="component" value="Unassembled WGS sequence"/>
</dbReference>
<name>A0A2R6NGF7_9APHY</name>
<protein>
    <submittedName>
        <fullName evidence="1">Uncharacterized protein</fullName>
    </submittedName>
</protein>
<dbReference type="AlphaFoldDB" id="A0A2R6NGF7"/>